<keyword evidence="1" id="KW-1134">Transmembrane beta strand</keyword>
<sequence>MKIHNRELLLILFSMSRLLCLCLAVFLAAFAYAQEVPVKFSIVGAKGEPLGAATVTVIAVADSMLTQTKTADSLGRVVFTLLQNSLYIVRASSVNYEPLQINITVKGDAPQFRLVAKPLSKTLNTVVVTARRPLIRQEDDKTIVDPEPLANVSTNAYEIMEKTPGLFVDPDGNIYISSTTPAKVYINGREQRMSAADVATILKSLPPNAISSIEILRMPSAKYDASGSGGVVNIVLKKGIKIGLTGSINIGANQGHYGNQFAGFNLNNSDGKRAYYINVNYNRRNSFDRIQTDRFLSKDTLLQQDAFTTYPATNYFLSYGYSDSLGKKWFLDFAGSVIYQTFDNQTANTNRITNNSNHQILSNSLNKTDYSGNYFRVNNGITFSRKIGSTADWSNDFYFSYDQNRINQQYSNVFSLPFSFSSTGYGSPDNDRNNFVFTSDFKKKFRQNISLEAGVKSSVLSYHSDAAYFKNETGGAVKDFSRTNKFQYTENINAAYLQASKTFAKDVILKAGARLENTNMNGHQVIPSDTTFAVHRTDLFPYAYLSKKLMKIAGYDLRAFLVYRRTIARPGYDQLNPFAKYVDQYLSERGNPALRPQFTQTYEANISVDERPIFAVGMNDTKDIFNQVIYQADSNKTQAYRTYDNLGKNREMYFRALGALPPGKKYFFVIGAQYNHNFYEGTYENKPLSFKRGSWRFFTYHNFKATSTTNIFVNGFLMTNGQLQFYEVSNFGQLNMGISQQLMSRKLTLNLSLQDLFYTNKNDFVLRQGSVSVSGSRKTDSQRVGLFLRYNFGIRKKEEQKLPDAESVSPQRP</sequence>
<dbReference type="InterPro" id="IPR041700">
    <property type="entry name" value="OMP_b-brl_3"/>
</dbReference>
<evidence type="ECO:0000313" key="5">
    <source>
        <dbReference type="EMBL" id="QEC56000.1"/>
    </source>
</evidence>
<evidence type="ECO:0000256" key="1">
    <source>
        <dbReference type="PROSITE-ProRule" id="PRU01360"/>
    </source>
</evidence>
<dbReference type="OrthoDB" id="905812at2"/>
<comment type="subcellular location">
    <subcellularLocation>
        <location evidence="1">Cell outer membrane</location>
        <topology evidence="1">Multi-pass membrane protein</topology>
    </subcellularLocation>
</comment>
<proteinExistence type="inferred from homology"/>
<dbReference type="KEGG" id="fgg:FSB75_08875"/>
<evidence type="ECO:0000259" key="3">
    <source>
        <dbReference type="Pfam" id="PF07715"/>
    </source>
</evidence>
<gene>
    <name evidence="5" type="ORF">FSB75_08875</name>
</gene>
<evidence type="ECO:0000256" key="2">
    <source>
        <dbReference type="SAM" id="SignalP"/>
    </source>
</evidence>
<dbReference type="Gene3D" id="2.170.130.10">
    <property type="entry name" value="TonB-dependent receptor, plug domain"/>
    <property type="match status" value="1"/>
</dbReference>
<reference evidence="5 6" key="1">
    <citation type="journal article" date="2015" name="Int. J. Syst. Evol. Microbiol.">
        <title>Flavisolibacter ginsenosidimutans sp. nov., with ginsenoside-converting activity isolated from soil used for cultivating ginseng.</title>
        <authorList>
            <person name="Zhao Y."/>
            <person name="Liu Q."/>
            <person name="Kang M.S."/>
            <person name="Jin F."/>
            <person name="Yu H."/>
            <person name="Im W.T."/>
        </authorList>
    </citation>
    <scope>NUCLEOTIDE SEQUENCE [LARGE SCALE GENOMIC DNA]</scope>
    <source>
        <strain evidence="5 6">Gsoil 636</strain>
    </source>
</reference>
<dbReference type="Pfam" id="PF07715">
    <property type="entry name" value="Plug"/>
    <property type="match status" value="1"/>
</dbReference>
<evidence type="ECO:0000313" key="6">
    <source>
        <dbReference type="Proteomes" id="UP000321204"/>
    </source>
</evidence>
<feature type="signal peptide" evidence="2">
    <location>
        <begin position="1"/>
        <end position="33"/>
    </location>
</feature>
<feature type="domain" description="TonB-dependent receptor plug" evidence="3">
    <location>
        <begin position="153"/>
        <end position="231"/>
    </location>
</feature>
<dbReference type="Pfam" id="PF14905">
    <property type="entry name" value="OMP_b-brl_3"/>
    <property type="match status" value="1"/>
</dbReference>
<evidence type="ECO:0000259" key="4">
    <source>
        <dbReference type="Pfam" id="PF14905"/>
    </source>
</evidence>
<dbReference type="InterPro" id="IPR039426">
    <property type="entry name" value="TonB-dep_rcpt-like"/>
</dbReference>
<keyword evidence="5" id="KW-0675">Receptor</keyword>
<dbReference type="SUPFAM" id="SSF49464">
    <property type="entry name" value="Carboxypeptidase regulatory domain-like"/>
    <property type="match status" value="1"/>
</dbReference>
<name>A0A5B8UIQ9_9BACT</name>
<comment type="similarity">
    <text evidence="1">Belongs to the TonB-dependent receptor family.</text>
</comment>
<dbReference type="GO" id="GO:0009279">
    <property type="term" value="C:cell outer membrane"/>
    <property type="evidence" value="ECO:0007669"/>
    <property type="project" value="UniProtKB-SubCell"/>
</dbReference>
<protein>
    <submittedName>
        <fullName evidence="5">TonB-dependent receptor</fullName>
    </submittedName>
</protein>
<dbReference type="PANTHER" id="PTHR40980:SF4">
    <property type="entry name" value="TONB-DEPENDENT RECEPTOR-LIKE BETA-BARREL DOMAIN-CONTAINING PROTEIN"/>
    <property type="match status" value="1"/>
</dbReference>
<dbReference type="EMBL" id="CP042433">
    <property type="protein sequence ID" value="QEC56000.1"/>
    <property type="molecule type" value="Genomic_DNA"/>
</dbReference>
<organism evidence="5 6">
    <name type="scientific">Flavisolibacter ginsenosidimutans</name>
    <dbReference type="NCBI Taxonomy" id="661481"/>
    <lineage>
        <taxon>Bacteria</taxon>
        <taxon>Pseudomonadati</taxon>
        <taxon>Bacteroidota</taxon>
        <taxon>Chitinophagia</taxon>
        <taxon>Chitinophagales</taxon>
        <taxon>Chitinophagaceae</taxon>
        <taxon>Flavisolibacter</taxon>
    </lineage>
</organism>
<keyword evidence="1" id="KW-0472">Membrane</keyword>
<keyword evidence="1" id="KW-0813">Transport</keyword>
<dbReference type="PROSITE" id="PS52016">
    <property type="entry name" value="TONB_DEPENDENT_REC_3"/>
    <property type="match status" value="1"/>
</dbReference>
<accession>A0A5B8UIQ9</accession>
<keyword evidence="2" id="KW-0732">Signal</keyword>
<dbReference type="PANTHER" id="PTHR40980">
    <property type="entry name" value="PLUG DOMAIN-CONTAINING PROTEIN"/>
    <property type="match status" value="1"/>
</dbReference>
<dbReference type="SUPFAM" id="SSF56935">
    <property type="entry name" value="Porins"/>
    <property type="match status" value="1"/>
</dbReference>
<keyword evidence="1" id="KW-0812">Transmembrane</keyword>
<keyword evidence="1" id="KW-0998">Cell outer membrane</keyword>
<feature type="domain" description="Outer membrane protein beta-barrel" evidence="4">
    <location>
        <begin position="393"/>
        <end position="790"/>
    </location>
</feature>
<dbReference type="InterPro" id="IPR037066">
    <property type="entry name" value="Plug_dom_sf"/>
</dbReference>
<dbReference type="InterPro" id="IPR008969">
    <property type="entry name" value="CarboxyPept-like_regulatory"/>
</dbReference>
<dbReference type="Proteomes" id="UP000321204">
    <property type="component" value="Chromosome"/>
</dbReference>
<keyword evidence="6" id="KW-1185">Reference proteome</keyword>
<dbReference type="AlphaFoldDB" id="A0A5B8UIQ9"/>
<dbReference type="InterPro" id="IPR012910">
    <property type="entry name" value="Plug_dom"/>
</dbReference>
<feature type="chain" id="PRO_5022897530" evidence="2">
    <location>
        <begin position="34"/>
        <end position="813"/>
    </location>
</feature>